<dbReference type="AlphaFoldDB" id="A0A2M7EA83"/>
<protein>
    <recommendedName>
        <fullName evidence="6">JAB domain-containing protein</fullName>
    </recommendedName>
</protein>
<keyword evidence="2" id="KW-0479">Metal-binding</keyword>
<sequence>MWRILKNVEFANSKECLIIKSKVLNVFRKYEQKKSVDESGGILLGYVYRNYTEIAKVTTPNRFDTHRLRFFIRSKVSAQAQINKAWIKTRGTLIYVGEWHTHSETNPKPSDVDKKMIMKSLKETKMEIDFLYLIIVGCNSTYWVGKQTMEELIELNGRSF</sequence>
<evidence type="ECO:0000259" key="6">
    <source>
        <dbReference type="Pfam" id="PF14464"/>
    </source>
</evidence>
<dbReference type="Gene3D" id="3.40.140.10">
    <property type="entry name" value="Cytidine Deaminase, domain 2"/>
    <property type="match status" value="1"/>
</dbReference>
<name>A0A2M7EA83_9BACT</name>
<keyword evidence="5" id="KW-0482">Metalloprotease</keyword>
<evidence type="ECO:0000256" key="2">
    <source>
        <dbReference type="ARBA" id="ARBA00022723"/>
    </source>
</evidence>
<proteinExistence type="predicted"/>
<dbReference type="EMBL" id="PETL01000056">
    <property type="protein sequence ID" value="PIV64643.1"/>
    <property type="molecule type" value="Genomic_DNA"/>
</dbReference>
<dbReference type="InterPro" id="IPR028090">
    <property type="entry name" value="JAB_dom_prok"/>
</dbReference>
<keyword evidence="4" id="KW-0862">Zinc</keyword>
<dbReference type="Proteomes" id="UP000228886">
    <property type="component" value="Unassembled WGS sequence"/>
</dbReference>
<keyword evidence="1" id="KW-0645">Protease</keyword>
<evidence type="ECO:0000313" key="8">
    <source>
        <dbReference type="Proteomes" id="UP000228886"/>
    </source>
</evidence>
<dbReference type="SUPFAM" id="SSF102712">
    <property type="entry name" value="JAB1/MPN domain"/>
    <property type="match status" value="1"/>
</dbReference>
<evidence type="ECO:0000313" key="7">
    <source>
        <dbReference type="EMBL" id="PIV64643.1"/>
    </source>
</evidence>
<evidence type="ECO:0000256" key="5">
    <source>
        <dbReference type="ARBA" id="ARBA00023049"/>
    </source>
</evidence>
<organism evidence="7 8">
    <name type="scientific">bacterium (Candidatus Ratteibacteria) CG01_land_8_20_14_3_00_40_19</name>
    <dbReference type="NCBI Taxonomy" id="2014290"/>
    <lineage>
        <taxon>Bacteria</taxon>
        <taxon>Candidatus Ratteibacteria</taxon>
    </lineage>
</organism>
<evidence type="ECO:0000256" key="4">
    <source>
        <dbReference type="ARBA" id="ARBA00022833"/>
    </source>
</evidence>
<comment type="caution">
    <text evidence="7">The sequence shown here is derived from an EMBL/GenBank/DDBJ whole genome shotgun (WGS) entry which is preliminary data.</text>
</comment>
<reference evidence="8" key="1">
    <citation type="submission" date="2017-09" db="EMBL/GenBank/DDBJ databases">
        <title>Depth-based differentiation of microbial function through sediment-hosted aquifers and enrichment of novel symbionts in the deep terrestrial subsurface.</title>
        <authorList>
            <person name="Probst A.J."/>
            <person name="Ladd B."/>
            <person name="Jarett J.K."/>
            <person name="Geller-Mcgrath D.E."/>
            <person name="Sieber C.M.K."/>
            <person name="Emerson J.B."/>
            <person name="Anantharaman K."/>
            <person name="Thomas B.C."/>
            <person name="Malmstrom R."/>
            <person name="Stieglmeier M."/>
            <person name="Klingl A."/>
            <person name="Woyke T."/>
            <person name="Ryan C.M."/>
            <person name="Banfield J.F."/>
        </authorList>
    </citation>
    <scope>NUCLEOTIDE SEQUENCE [LARGE SCALE GENOMIC DNA]</scope>
</reference>
<feature type="domain" description="JAB" evidence="6">
    <location>
        <begin position="22"/>
        <end position="136"/>
    </location>
</feature>
<dbReference type="GO" id="GO:0046872">
    <property type="term" value="F:metal ion binding"/>
    <property type="evidence" value="ECO:0007669"/>
    <property type="project" value="UniProtKB-KW"/>
</dbReference>
<evidence type="ECO:0000256" key="3">
    <source>
        <dbReference type="ARBA" id="ARBA00022801"/>
    </source>
</evidence>
<evidence type="ECO:0000256" key="1">
    <source>
        <dbReference type="ARBA" id="ARBA00022670"/>
    </source>
</evidence>
<keyword evidence="3" id="KW-0378">Hydrolase</keyword>
<gene>
    <name evidence="7" type="ORF">COS11_01105</name>
</gene>
<dbReference type="GO" id="GO:0006508">
    <property type="term" value="P:proteolysis"/>
    <property type="evidence" value="ECO:0007669"/>
    <property type="project" value="UniProtKB-KW"/>
</dbReference>
<dbReference type="Pfam" id="PF14464">
    <property type="entry name" value="Prok-JAB"/>
    <property type="match status" value="1"/>
</dbReference>
<dbReference type="GO" id="GO:0008237">
    <property type="term" value="F:metallopeptidase activity"/>
    <property type="evidence" value="ECO:0007669"/>
    <property type="project" value="UniProtKB-KW"/>
</dbReference>
<accession>A0A2M7EA83</accession>